<accession>A0A1Y1IBV9</accession>
<sequence>MHAEAATELDLRTPARKGKEKVTGFDAAGSLPPARQLRRSSANKPWGYRGEEDSAGEEDAVSEEVEEGSQSDGQGSQSDGDPDSQSDSEEEAAGPATAGPATGQNRGRPPGKRTVVFQKRAVKPAGRKRVSKKLLEGASSGSEEEGESDEELEKEGEGPLDKGLEAGPSGPMHWEPVAEGDVLEDVQPPAFTGPSQRDVVFQTNLYAAACREEAGLPGNKGRVWVNVTLQEVMRWFGLVFAMALHPLPALAHYWRIGVQGAVRLPGFGEFMSLKRFEQIKRYLHTNDNAQRPPDRATREYRLWHLMPLLNHMEETFPRFYNPTQFVTFDERMIPLRNRGCPVRVYNPKKPHKFGVELFCAVDSVTFYCYFQWVYDKVKVEGDGLHDMIVRKLGDRVPKHRGHVIILDRGFTGPLPVRALKEANLLATGTCLPNRKMFPKELLQLGSKAERGSMRAAVCEEDGMVAVAWQDKKPVFFLSTCHGLSLGETGRRVAGTREEVTCPEIAYEYNKFKDGVDQFDKSCLMVGYGGEMELVSRKWWVRVMFGLLDGAMHNAYVLYHEAHPEVSRWDFLLALQQQLVENTYDNLPGARKRGRSEGAGTATTGSDDRDGHTLERVKGASNRCRVCYAMDGKAGRKVNMKCGACGVFLCPGACDRDWHTLPEFAGTRKNLRG</sequence>
<reference evidence="3 4" key="1">
    <citation type="journal article" date="2014" name="Nat. Commun.">
        <title>Klebsormidium flaccidum genome reveals primary factors for plant terrestrial adaptation.</title>
        <authorList>
            <person name="Hori K."/>
            <person name="Maruyama F."/>
            <person name="Fujisawa T."/>
            <person name="Togashi T."/>
            <person name="Yamamoto N."/>
            <person name="Seo M."/>
            <person name="Sato S."/>
            <person name="Yamada T."/>
            <person name="Mori H."/>
            <person name="Tajima N."/>
            <person name="Moriyama T."/>
            <person name="Ikeuchi M."/>
            <person name="Watanabe M."/>
            <person name="Wada H."/>
            <person name="Kobayashi K."/>
            <person name="Saito M."/>
            <person name="Masuda T."/>
            <person name="Sasaki-Sekimoto Y."/>
            <person name="Mashiguchi K."/>
            <person name="Awai K."/>
            <person name="Shimojima M."/>
            <person name="Masuda S."/>
            <person name="Iwai M."/>
            <person name="Nobusawa T."/>
            <person name="Narise T."/>
            <person name="Kondo S."/>
            <person name="Saito H."/>
            <person name="Sato R."/>
            <person name="Murakawa M."/>
            <person name="Ihara Y."/>
            <person name="Oshima-Yamada Y."/>
            <person name="Ohtaka K."/>
            <person name="Satoh M."/>
            <person name="Sonobe K."/>
            <person name="Ishii M."/>
            <person name="Ohtani R."/>
            <person name="Kanamori-Sato M."/>
            <person name="Honoki R."/>
            <person name="Miyazaki D."/>
            <person name="Mochizuki H."/>
            <person name="Umetsu J."/>
            <person name="Higashi K."/>
            <person name="Shibata D."/>
            <person name="Kamiya Y."/>
            <person name="Sato N."/>
            <person name="Nakamura Y."/>
            <person name="Tabata S."/>
            <person name="Ida S."/>
            <person name="Kurokawa K."/>
            <person name="Ohta H."/>
        </authorList>
    </citation>
    <scope>NUCLEOTIDE SEQUENCE [LARGE SCALE GENOMIC DNA]</scope>
    <source>
        <strain evidence="3 4">NIES-2285</strain>
    </source>
</reference>
<dbReference type="PANTHER" id="PTHR46599">
    <property type="entry name" value="PIGGYBAC TRANSPOSABLE ELEMENT-DERIVED PROTEIN 4"/>
    <property type="match status" value="1"/>
</dbReference>
<name>A0A1Y1IBV9_KLENI</name>
<feature type="compositionally biased region" description="Basic and acidic residues" evidence="1">
    <location>
        <begin position="155"/>
        <end position="164"/>
    </location>
</feature>
<dbReference type="Proteomes" id="UP000054558">
    <property type="component" value="Unassembled WGS sequence"/>
</dbReference>
<evidence type="ECO:0000313" key="3">
    <source>
        <dbReference type="EMBL" id="GAQ88445.1"/>
    </source>
</evidence>
<proteinExistence type="predicted"/>
<evidence type="ECO:0000259" key="2">
    <source>
        <dbReference type="Pfam" id="PF13843"/>
    </source>
</evidence>
<dbReference type="PANTHER" id="PTHR46599:SF3">
    <property type="entry name" value="PIGGYBAC TRANSPOSABLE ELEMENT-DERIVED PROTEIN 4"/>
    <property type="match status" value="1"/>
</dbReference>
<keyword evidence="4" id="KW-1185">Reference proteome</keyword>
<feature type="compositionally biased region" description="Basic residues" evidence="1">
    <location>
        <begin position="120"/>
        <end position="132"/>
    </location>
</feature>
<feature type="compositionally biased region" description="Low complexity" evidence="1">
    <location>
        <begin position="70"/>
        <end position="79"/>
    </location>
</feature>
<gene>
    <name evidence="3" type="ORF">KFL_004290020</name>
</gene>
<dbReference type="Pfam" id="PF13843">
    <property type="entry name" value="DDE_Tnp_1_7"/>
    <property type="match status" value="1"/>
</dbReference>
<feature type="compositionally biased region" description="Acidic residues" evidence="1">
    <location>
        <begin position="142"/>
        <end position="154"/>
    </location>
</feature>
<dbReference type="AlphaFoldDB" id="A0A1Y1IBV9"/>
<dbReference type="OrthoDB" id="5988244at2759"/>
<feature type="region of interest" description="Disordered" evidence="1">
    <location>
        <begin position="1"/>
        <end position="176"/>
    </location>
</feature>
<dbReference type="OMA" id="HRPVHIS"/>
<organism evidence="3 4">
    <name type="scientific">Klebsormidium nitens</name>
    <name type="common">Green alga</name>
    <name type="synonym">Ulothrix nitens</name>
    <dbReference type="NCBI Taxonomy" id="105231"/>
    <lineage>
        <taxon>Eukaryota</taxon>
        <taxon>Viridiplantae</taxon>
        <taxon>Streptophyta</taxon>
        <taxon>Klebsormidiophyceae</taxon>
        <taxon>Klebsormidiales</taxon>
        <taxon>Klebsormidiaceae</taxon>
        <taxon>Klebsormidium</taxon>
    </lineage>
</organism>
<dbReference type="InterPro" id="IPR029526">
    <property type="entry name" value="PGBD"/>
</dbReference>
<feature type="region of interest" description="Disordered" evidence="1">
    <location>
        <begin position="585"/>
        <end position="612"/>
    </location>
</feature>
<feature type="compositionally biased region" description="Low complexity" evidence="1">
    <location>
        <begin position="93"/>
        <end position="103"/>
    </location>
</feature>
<feature type="compositionally biased region" description="Basic and acidic residues" evidence="1">
    <location>
        <begin position="1"/>
        <end position="13"/>
    </location>
</feature>
<evidence type="ECO:0000256" key="1">
    <source>
        <dbReference type="SAM" id="MobiDB-lite"/>
    </source>
</evidence>
<evidence type="ECO:0000313" key="4">
    <source>
        <dbReference type="Proteomes" id="UP000054558"/>
    </source>
</evidence>
<feature type="compositionally biased region" description="Acidic residues" evidence="1">
    <location>
        <begin position="80"/>
        <end position="92"/>
    </location>
</feature>
<feature type="domain" description="PiggyBac transposable element-derived protein" evidence="2">
    <location>
        <begin position="200"/>
        <end position="555"/>
    </location>
</feature>
<dbReference type="EMBL" id="DF237378">
    <property type="protein sequence ID" value="GAQ88445.1"/>
    <property type="molecule type" value="Genomic_DNA"/>
</dbReference>
<feature type="compositionally biased region" description="Acidic residues" evidence="1">
    <location>
        <begin position="53"/>
        <end position="69"/>
    </location>
</feature>
<protein>
    <submittedName>
        <fullName evidence="3">Transposase</fullName>
    </submittedName>
</protein>